<feature type="compositionally biased region" description="Low complexity" evidence="1">
    <location>
        <begin position="1683"/>
        <end position="1695"/>
    </location>
</feature>
<feature type="compositionally biased region" description="Basic and acidic residues" evidence="1">
    <location>
        <begin position="1340"/>
        <end position="1349"/>
    </location>
</feature>
<reference evidence="2 3" key="1">
    <citation type="journal article" date="2018" name="Mol. Biol. Evol.">
        <title>Broad Genomic Sampling Reveals a Smut Pathogenic Ancestry of the Fungal Clade Ustilaginomycotina.</title>
        <authorList>
            <person name="Kijpornyongpan T."/>
            <person name="Mondo S.J."/>
            <person name="Barry K."/>
            <person name="Sandor L."/>
            <person name="Lee J."/>
            <person name="Lipzen A."/>
            <person name="Pangilinan J."/>
            <person name="LaButti K."/>
            <person name="Hainaut M."/>
            <person name="Henrissat B."/>
            <person name="Grigoriev I.V."/>
            <person name="Spatafora J.W."/>
            <person name="Aime M.C."/>
        </authorList>
    </citation>
    <scope>NUCLEOTIDE SEQUENCE [LARGE SCALE GENOMIC DNA]</scope>
    <source>
        <strain evidence="2 3">MCA 5214</strain>
    </source>
</reference>
<feature type="compositionally biased region" description="Low complexity" evidence="1">
    <location>
        <begin position="1594"/>
        <end position="1611"/>
    </location>
</feature>
<feature type="compositionally biased region" description="Gly residues" evidence="1">
    <location>
        <begin position="1758"/>
        <end position="1767"/>
    </location>
</feature>
<feature type="compositionally biased region" description="Polar residues" evidence="1">
    <location>
        <begin position="1612"/>
        <end position="1624"/>
    </location>
</feature>
<feature type="compositionally biased region" description="Basic and acidic residues" evidence="1">
    <location>
        <begin position="1372"/>
        <end position="1385"/>
    </location>
</feature>
<feature type="compositionally biased region" description="Basic and acidic residues" evidence="1">
    <location>
        <begin position="1078"/>
        <end position="1088"/>
    </location>
</feature>
<accession>A0A316V2I7</accession>
<keyword evidence="3" id="KW-1185">Reference proteome</keyword>
<feature type="compositionally biased region" description="Polar residues" evidence="1">
    <location>
        <begin position="866"/>
        <end position="894"/>
    </location>
</feature>
<feature type="compositionally biased region" description="Low complexity" evidence="1">
    <location>
        <begin position="1100"/>
        <end position="1111"/>
    </location>
</feature>
<name>A0A316V2I7_9BASI</name>
<dbReference type="Proteomes" id="UP000245884">
    <property type="component" value="Unassembled WGS sequence"/>
</dbReference>
<feature type="compositionally biased region" description="Polar residues" evidence="1">
    <location>
        <begin position="123"/>
        <end position="143"/>
    </location>
</feature>
<gene>
    <name evidence="2" type="ORF">BDZ90DRAFT_24353</name>
</gene>
<feature type="compositionally biased region" description="Basic and acidic residues" evidence="1">
    <location>
        <begin position="1030"/>
        <end position="1045"/>
    </location>
</feature>
<dbReference type="STRING" id="1569628.A0A316V2I7"/>
<feature type="compositionally biased region" description="Polar residues" evidence="1">
    <location>
        <begin position="216"/>
        <end position="231"/>
    </location>
</feature>
<feature type="compositionally biased region" description="Polar residues" evidence="1">
    <location>
        <begin position="1774"/>
        <end position="1789"/>
    </location>
</feature>
<evidence type="ECO:0000313" key="3">
    <source>
        <dbReference type="Proteomes" id="UP000245884"/>
    </source>
</evidence>
<dbReference type="EMBL" id="KZ819662">
    <property type="protein sequence ID" value="PWN30781.1"/>
    <property type="molecule type" value="Genomic_DNA"/>
</dbReference>
<organism evidence="2 3">
    <name type="scientific">Jaminaea rosea</name>
    <dbReference type="NCBI Taxonomy" id="1569628"/>
    <lineage>
        <taxon>Eukaryota</taxon>
        <taxon>Fungi</taxon>
        <taxon>Dikarya</taxon>
        <taxon>Basidiomycota</taxon>
        <taxon>Ustilaginomycotina</taxon>
        <taxon>Exobasidiomycetes</taxon>
        <taxon>Microstromatales</taxon>
        <taxon>Microstromatales incertae sedis</taxon>
        <taxon>Jaminaea</taxon>
    </lineage>
</organism>
<feature type="region of interest" description="Disordered" evidence="1">
    <location>
        <begin position="1"/>
        <end position="501"/>
    </location>
</feature>
<sequence>MALPPAHQQQPPKRQPGVTGLYRAPTWARNIDFGNSFDLGISPGATEASPSPTTPTSPTTPHRTTSPRTPPKDAGADVRAPQGRSSASSSPRASFAVRMSPQAFREQQLRQPYDGQPSGVRSADNSPLSSQIKKQGWSTTPQRLGTPEERSVTASMTPTAVATPKAQPLMGSSAAYGSFAPDSTNVAGPSHSRTPSGQYFGSSADLYAQPEMPAQSPASFTRPLSSLSMESSGARLANLSGASGPGEGSHHTHGTGESNTNKRASVLSFQTALSGPTYAKSVEGLNGGAATPTSAQLGPQIARGQGQAASGSSGGVGIGAEDGVEVMSSKYANGPPAASSSDLNLPGGWASGSAASRRNSPALRKLELSTAGNEVRRQSMASPSTASTKQSPAMTPQSPLSPTNFVAQGIVSDESAEQTSLERQRTLKAAHSRVASDSLQLKEQPQTPAVAARSAATPLPPPAVPDKEPAPSLPAKESPSPPAKPVNLTSPLSDSVIPPPLPSNVAAKTPLMMAPANLSSPVSDFRTRPLVNVTPAMQAAGVASLQEQKGLAGLGAHNVAGPAQRQEVTPSDGEEENTDVANRRPRAGSNAGMLPRAALVEAPTVPEPLGRSSMEDSAETPSREPSPPPEGEIEARAEWERAMMKRKQKSDKPSDAAGRRTTLRGQLKPLQLVPNEAGGRQKQPSSPYDGMSGISGSSPISDRLNGAPSGAISTQQLQRQQARDQRRSVGAINLAMGGGNDFALGSNGPYPSFPSPSTTATPGGAGIAGGRVYPGMIPQRSLVPPFELQQRPDGLLSGLIGPDGVRRSVNDPEVCLECMMRDEDMIDVHVVGPGLWERESDRDFDDALRTEAEDDARRAADRERGSSATGEDQGSLAGHSSSQQHGQPTSSSSGRAPRTKIRVKRVGQHDPLSADRLKLHTQMNPPASSHRWRTLQNFLSVQAKYIAMEQQARQEEWERTHPVEAKMAKERAATIAMARTGSNDTAPSDRMPGAGLSNRKSISRNRSASALLSGPGAGRAQLINDEDLGPEERMLKERDVASAREARRKNVSSDAGLKYNPNKQMPVPPVPPQLNLRTDPHTIDDPQQHRLSSSAGVMTPRRPVPSSRVPPLNRGASASDLRGVPGSMATSPAMPSTPDGLIPPTPLQMSTPRGFGNRTASQLSLAPSGSMLDMHVAVGHGGPASSNIGAGGHQTPNMPLPSPMDLDRERSRSSSPRNFFGFPGDGDASPAMRPSFQQDERSATGPADHPGERRDGAATGKKKKGLRGLFSKISGSASGSNPNMNNVFQPDKRSDGSGSPVQSARRGSMSADSALAPPPGMGGLMGRARRSTSSLLGGRDSVEQVRDLYTEPPSMPNPDRFDMGPFQPPLPPERKQSKLVPEENRGMGLPPMRTSSSSSYGAPFPPSPAMPHHGGASTASSMRGSAPQPPAHGQQQQPRQPVNGSSPSNSRTTSMASMQSRLAPTPQRKLPTIDASPGTETQPLDGMGRARKQARGSGIDQASVRSARTQTTEAFGDGSRQRPESRTSVADSRRSRLSVASKPPFDSLPLRNSSSLMQTPSSSPPMPQGDGAAGRPSLSMPPSRPQRSPRRQESNSSHSTAATANQQATSQPSVQPALPQSRSSAFPPPQQRFSSVPAGAQPYMQPMSVGMPSRNFSGGFTPEMRQELAGQQPQHESHDATISARRGSSGTGASSKADNRKSKLLRLPFGFSGKNKNRSSSLLQPVDGGSRANEEAQAWPLAQPQHPYAEPQEHLASPGGGGGGGGLRAFSAPFETQSLRSRASANALNSGFDDYDDEQRGGGATTPGPSRPRKSMNLFERPRAFSSVGRGGEADLPPRSASALGNLPLSGFVKQSRFSRAGKSGGGN</sequence>
<feature type="compositionally biased region" description="Basic residues" evidence="1">
    <location>
        <begin position="897"/>
        <end position="906"/>
    </location>
</feature>
<feature type="region of interest" description="Disordered" evidence="1">
    <location>
        <begin position="852"/>
        <end position="930"/>
    </location>
</feature>
<feature type="compositionally biased region" description="Polar residues" evidence="1">
    <location>
        <begin position="181"/>
        <end position="201"/>
    </location>
</feature>
<protein>
    <submittedName>
        <fullName evidence="2">Uncharacterized protein</fullName>
    </submittedName>
</protein>
<feature type="region of interest" description="Disordered" evidence="1">
    <location>
        <begin position="979"/>
        <end position="1138"/>
    </location>
</feature>
<feature type="compositionally biased region" description="Low complexity" evidence="1">
    <location>
        <begin position="1431"/>
        <end position="1441"/>
    </location>
</feature>
<dbReference type="RefSeq" id="XP_025365393.1">
    <property type="nucleotide sequence ID" value="XM_025507438.1"/>
</dbReference>
<feature type="compositionally biased region" description="Polar residues" evidence="1">
    <location>
        <begin position="1273"/>
        <end position="1288"/>
    </location>
</feature>
<evidence type="ECO:0000313" key="2">
    <source>
        <dbReference type="EMBL" id="PWN30781.1"/>
    </source>
</evidence>
<feature type="region of interest" description="Disordered" evidence="1">
    <location>
        <begin position="553"/>
        <end position="727"/>
    </location>
</feature>
<feature type="compositionally biased region" description="Polar residues" evidence="1">
    <location>
        <begin position="1503"/>
        <end position="1513"/>
    </location>
</feature>
<feature type="compositionally biased region" description="Basic and acidic residues" evidence="1">
    <location>
        <begin position="633"/>
        <end position="643"/>
    </location>
</feature>
<feature type="compositionally biased region" description="Polar residues" evidence="1">
    <location>
        <begin position="998"/>
        <end position="1010"/>
    </location>
</feature>
<feature type="compositionally biased region" description="Polar residues" evidence="1">
    <location>
        <begin position="1442"/>
        <end position="1462"/>
    </location>
</feature>
<evidence type="ECO:0000256" key="1">
    <source>
        <dbReference type="SAM" id="MobiDB-lite"/>
    </source>
</evidence>
<feature type="compositionally biased region" description="Polar residues" evidence="1">
    <location>
        <begin position="435"/>
        <end position="447"/>
    </location>
</feature>
<feature type="compositionally biased region" description="Polar residues" evidence="1">
    <location>
        <begin position="379"/>
        <end position="406"/>
    </location>
</feature>
<feature type="region of interest" description="Disordered" evidence="1">
    <location>
        <begin position="1176"/>
        <end position="1848"/>
    </location>
</feature>
<proteinExistence type="predicted"/>
<feature type="compositionally biased region" description="Low complexity" evidence="1">
    <location>
        <begin position="692"/>
        <end position="701"/>
    </location>
</feature>
<feature type="compositionally biased region" description="Low complexity" evidence="1">
    <location>
        <begin position="49"/>
        <end position="67"/>
    </location>
</feature>
<feature type="compositionally biased region" description="Low complexity" evidence="1">
    <location>
        <begin position="79"/>
        <end position="98"/>
    </location>
</feature>
<feature type="compositionally biased region" description="Basic and acidic residues" evidence="1">
    <location>
        <begin position="852"/>
        <end position="865"/>
    </location>
</feature>
<dbReference type="GeneID" id="37029261"/>
<dbReference type="OrthoDB" id="3013446at2759"/>